<proteinExistence type="predicted"/>
<evidence type="ECO:0000313" key="1">
    <source>
        <dbReference type="EMBL" id="CAI9913666.1"/>
    </source>
</evidence>
<comment type="caution">
    <text evidence="2">The sequence shown here is derived from an EMBL/GenBank/DDBJ whole genome shotgun (WGS) entry which is preliminary data.</text>
</comment>
<evidence type="ECO:0000313" key="4">
    <source>
        <dbReference type="EMBL" id="CAL6114944.1"/>
    </source>
</evidence>
<dbReference type="Proteomes" id="UP001642409">
    <property type="component" value="Unassembled WGS sequence"/>
</dbReference>
<sequence>MTDSKKKSANQLINSVTYNTSLIFLDVQAYSQNPLYPSEIGCARVQNGKLLATLHTFISPSNLIEISQSKELSGQFYITKKLYTGIPVPWFNEFKKCQPCVKYEQNLQQFGSLLTQFCTASSQTLKNGLENVNVNLLGEFEEHSDFMFFAKGIDLENKVLSHMMGLENKVIETEQVYNKYFHEKIVFKNLHSHREFDFCAFHQKCPNDNPEKMKNCALDNAMYLAKIYLEKYGLDQKEVVFQDDEIVVEW</sequence>
<reference evidence="3 5" key="2">
    <citation type="submission" date="2024-07" db="EMBL/GenBank/DDBJ databases">
        <authorList>
            <person name="Akdeniz Z."/>
        </authorList>
    </citation>
    <scope>NUCLEOTIDE SEQUENCE [LARGE SCALE GENOMIC DNA]</scope>
</reference>
<evidence type="ECO:0000313" key="5">
    <source>
        <dbReference type="Proteomes" id="UP001642409"/>
    </source>
</evidence>
<accession>A0AA86Q1B9</accession>
<evidence type="ECO:0000313" key="3">
    <source>
        <dbReference type="EMBL" id="CAL6031817.1"/>
    </source>
</evidence>
<organism evidence="2">
    <name type="scientific">Hexamita inflata</name>
    <dbReference type="NCBI Taxonomy" id="28002"/>
    <lineage>
        <taxon>Eukaryota</taxon>
        <taxon>Metamonada</taxon>
        <taxon>Diplomonadida</taxon>
        <taxon>Hexamitidae</taxon>
        <taxon>Hexamitinae</taxon>
        <taxon>Hexamita</taxon>
    </lineage>
</organism>
<reference evidence="2" key="1">
    <citation type="submission" date="2023-06" db="EMBL/GenBank/DDBJ databases">
        <authorList>
            <person name="Kurt Z."/>
        </authorList>
    </citation>
    <scope>NUCLEOTIDE SEQUENCE</scope>
</reference>
<dbReference type="AlphaFoldDB" id="A0AA86Q1B9"/>
<dbReference type="EMBL" id="CATOUU010000806">
    <property type="protein sequence ID" value="CAI9949981.1"/>
    <property type="molecule type" value="Genomic_DNA"/>
</dbReference>
<keyword evidence="5" id="KW-1185">Reference proteome</keyword>
<dbReference type="EMBL" id="CATOUU010000030">
    <property type="protein sequence ID" value="CAI9913666.1"/>
    <property type="molecule type" value="Genomic_DNA"/>
</dbReference>
<protein>
    <submittedName>
        <fullName evidence="2">Uncharacterized protein</fullName>
    </submittedName>
</protein>
<evidence type="ECO:0000313" key="2">
    <source>
        <dbReference type="EMBL" id="CAI9949981.1"/>
    </source>
</evidence>
<name>A0AA86Q1B9_9EUKA</name>
<dbReference type="EMBL" id="CAXDID020000121">
    <property type="protein sequence ID" value="CAL6031817.1"/>
    <property type="molecule type" value="Genomic_DNA"/>
</dbReference>
<gene>
    <name evidence="1" type="ORF">HINF_LOCUS1311</name>
    <name evidence="3" type="ORF">HINF_LOCUS34183</name>
    <name evidence="2" type="ORF">HINF_LOCUS37626</name>
    <name evidence="4" type="ORF">HINF_LOCUS78405</name>
</gene>
<dbReference type="EMBL" id="CAXDID020000844">
    <property type="protein sequence ID" value="CAL6114944.1"/>
    <property type="molecule type" value="Genomic_DNA"/>
</dbReference>